<sequence>MSEASERAGSANRDRTGQGDADESHTVLTALENEIVELRGIAEAVAVLAREVDERAAQAAMHDRASAAGEAPCKGLIWAVRALQARVAALDARIAGA</sequence>
<dbReference type="Proteomes" id="UP000199415">
    <property type="component" value="Unassembled WGS sequence"/>
</dbReference>
<evidence type="ECO:0000256" key="1">
    <source>
        <dbReference type="SAM" id="MobiDB-lite"/>
    </source>
</evidence>
<reference evidence="2 3" key="1">
    <citation type="submission" date="2016-10" db="EMBL/GenBank/DDBJ databases">
        <authorList>
            <person name="de Groot N.N."/>
        </authorList>
    </citation>
    <scope>NUCLEOTIDE SEQUENCE [LARGE SCALE GENOMIC DNA]</scope>
    <source>
        <strain evidence="2 3">DSM 25584</strain>
    </source>
</reference>
<dbReference type="STRING" id="1082479.SAMN05216241_101450"/>
<dbReference type="EMBL" id="FNCE01000001">
    <property type="protein sequence ID" value="SDF55645.1"/>
    <property type="molecule type" value="Genomic_DNA"/>
</dbReference>
<gene>
    <name evidence="2" type="ORF">SAMN05216241_101450</name>
</gene>
<organism evidence="2 3">
    <name type="scientific">Limimonas halophila</name>
    <dbReference type="NCBI Taxonomy" id="1082479"/>
    <lineage>
        <taxon>Bacteria</taxon>
        <taxon>Pseudomonadati</taxon>
        <taxon>Pseudomonadota</taxon>
        <taxon>Alphaproteobacteria</taxon>
        <taxon>Rhodospirillales</taxon>
        <taxon>Rhodovibrionaceae</taxon>
        <taxon>Limimonas</taxon>
    </lineage>
</organism>
<evidence type="ECO:0000313" key="3">
    <source>
        <dbReference type="Proteomes" id="UP000199415"/>
    </source>
</evidence>
<keyword evidence="3" id="KW-1185">Reference proteome</keyword>
<proteinExistence type="predicted"/>
<protein>
    <submittedName>
        <fullName evidence="2">Uncharacterized protein</fullName>
    </submittedName>
</protein>
<dbReference type="AlphaFoldDB" id="A0A1G7M1G7"/>
<name>A0A1G7M1G7_9PROT</name>
<feature type="region of interest" description="Disordered" evidence="1">
    <location>
        <begin position="1"/>
        <end position="25"/>
    </location>
</feature>
<dbReference type="RefSeq" id="WP_090018468.1">
    <property type="nucleotide sequence ID" value="NZ_FNCE01000001.1"/>
</dbReference>
<evidence type="ECO:0000313" key="2">
    <source>
        <dbReference type="EMBL" id="SDF55645.1"/>
    </source>
</evidence>
<accession>A0A1G7M1G7</accession>